<feature type="compositionally biased region" description="Basic and acidic residues" evidence="1">
    <location>
        <begin position="1"/>
        <end position="10"/>
    </location>
</feature>
<feature type="compositionally biased region" description="Basic and acidic residues" evidence="1">
    <location>
        <begin position="19"/>
        <end position="29"/>
    </location>
</feature>
<feature type="compositionally biased region" description="Basic and acidic residues" evidence="1">
    <location>
        <begin position="119"/>
        <end position="137"/>
    </location>
</feature>
<evidence type="ECO:0000256" key="1">
    <source>
        <dbReference type="SAM" id="MobiDB-lite"/>
    </source>
</evidence>
<proteinExistence type="predicted"/>
<gene>
    <name evidence="2" type="ORF">Vbra_10426</name>
</gene>
<accession>A0A0G4GVZ8</accession>
<protein>
    <submittedName>
        <fullName evidence="2">Uncharacterized protein</fullName>
    </submittedName>
</protein>
<keyword evidence="3" id="KW-1185">Reference proteome</keyword>
<organism evidence="2 3">
    <name type="scientific">Vitrella brassicaformis (strain CCMP3155)</name>
    <dbReference type="NCBI Taxonomy" id="1169540"/>
    <lineage>
        <taxon>Eukaryota</taxon>
        <taxon>Sar</taxon>
        <taxon>Alveolata</taxon>
        <taxon>Colpodellida</taxon>
        <taxon>Vitrellaceae</taxon>
        <taxon>Vitrella</taxon>
    </lineage>
</organism>
<sequence>MASAELREAMSRLSHRNATRYESKPKEGNSDFSFYRQGPSPTDASCQSQPTVASSTDGCEVDEAPTVAATGFVRERAASIESASAHPKDKGRQQQQQQQEQEQEDKRAPRPATASVDGCGEKDEKMEGQGKTDIQGGEKKVELAWTSTIVLFSLASSVANPLPKTVERLSFHGRVEKRAYLYSLQDAVSSAKENWLQAERDELVYLLSKTDMTIEAFNQRVRDAVEKSGSNEGSSREVLDAQRDAILKTYYEKGFE</sequence>
<name>A0A0G4GVZ8_VITBC</name>
<dbReference type="EMBL" id="CDMY01000835">
    <property type="protein sequence ID" value="CEM34859.1"/>
    <property type="molecule type" value="Genomic_DNA"/>
</dbReference>
<evidence type="ECO:0000313" key="2">
    <source>
        <dbReference type="EMBL" id="CEM34859.1"/>
    </source>
</evidence>
<dbReference type="VEuPathDB" id="CryptoDB:Vbra_10426"/>
<dbReference type="Proteomes" id="UP000041254">
    <property type="component" value="Unassembled WGS sequence"/>
</dbReference>
<feature type="region of interest" description="Disordered" evidence="1">
    <location>
        <begin position="1"/>
        <end position="137"/>
    </location>
</feature>
<dbReference type="AlphaFoldDB" id="A0A0G4GVZ8"/>
<feature type="compositionally biased region" description="Polar residues" evidence="1">
    <location>
        <begin position="39"/>
        <end position="57"/>
    </location>
</feature>
<reference evidence="2 3" key="1">
    <citation type="submission" date="2014-11" db="EMBL/GenBank/DDBJ databases">
        <authorList>
            <person name="Zhu J."/>
            <person name="Qi W."/>
            <person name="Song R."/>
        </authorList>
    </citation>
    <scope>NUCLEOTIDE SEQUENCE [LARGE SCALE GENOMIC DNA]</scope>
</reference>
<evidence type="ECO:0000313" key="3">
    <source>
        <dbReference type="Proteomes" id="UP000041254"/>
    </source>
</evidence>
<dbReference type="InParanoid" id="A0A0G4GVZ8"/>